<evidence type="ECO:0008006" key="2">
    <source>
        <dbReference type="Google" id="ProtNLM"/>
    </source>
</evidence>
<dbReference type="EMBL" id="UINC01024864">
    <property type="protein sequence ID" value="SVA99361.1"/>
    <property type="molecule type" value="Genomic_DNA"/>
</dbReference>
<dbReference type="AlphaFoldDB" id="A0A382ADN2"/>
<sequence>MGNQMSLRVILSAIAILVLISVLRVINDGDAADLVLTNGHIVTVDDDNPTAQAIAIRDGEILAVGNNSEINEFIGSQTEIIDLEGQTAIPGFIEGHAHFTGVGRAQLQLNLMNVANWDEIVGMVEVA</sequence>
<name>A0A382ADN2_9ZZZZ</name>
<feature type="non-terminal residue" evidence="1">
    <location>
        <position position="127"/>
    </location>
</feature>
<dbReference type="SUPFAM" id="SSF51338">
    <property type="entry name" value="Composite domain of metallo-dependent hydrolases"/>
    <property type="match status" value="1"/>
</dbReference>
<organism evidence="1">
    <name type="scientific">marine metagenome</name>
    <dbReference type="NCBI Taxonomy" id="408172"/>
    <lineage>
        <taxon>unclassified sequences</taxon>
        <taxon>metagenomes</taxon>
        <taxon>ecological metagenomes</taxon>
    </lineage>
</organism>
<dbReference type="Gene3D" id="3.20.20.140">
    <property type="entry name" value="Metal-dependent hydrolases"/>
    <property type="match status" value="1"/>
</dbReference>
<protein>
    <recommendedName>
        <fullName evidence="2">Amidohydrolase 3 domain-containing protein</fullName>
    </recommendedName>
</protein>
<dbReference type="GO" id="GO:0016810">
    <property type="term" value="F:hydrolase activity, acting on carbon-nitrogen (but not peptide) bonds"/>
    <property type="evidence" value="ECO:0007669"/>
    <property type="project" value="InterPro"/>
</dbReference>
<dbReference type="InterPro" id="IPR011059">
    <property type="entry name" value="Metal-dep_hydrolase_composite"/>
</dbReference>
<gene>
    <name evidence="1" type="ORF">METZ01_LOCUS152215</name>
</gene>
<dbReference type="PANTHER" id="PTHR22642">
    <property type="entry name" value="IMIDAZOLONEPROPIONASE"/>
    <property type="match status" value="1"/>
</dbReference>
<evidence type="ECO:0000313" key="1">
    <source>
        <dbReference type="EMBL" id="SVA99361.1"/>
    </source>
</evidence>
<accession>A0A382ADN2</accession>
<dbReference type="Gene3D" id="2.30.40.10">
    <property type="entry name" value="Urease, subunit C, domain 1"/>
    <property type="match status" value="1"/>
</dbReference>
<dbReference type="Gene3D" id="3.10.310.70">
    <property type="match status" value="1"/>
</dbReference>
<dbReference type="PANTHER" id="PTHR22642:SF2">
    <property type="entry name" value="PROTEIN LONG AFTER FAR-RED 3"/>
    <property type="match status" value="1"/>
</dbReference>
<proteinExistence type="predicted"/>
<reference evidence="1" key="1">
    <citation type="submission" date="2018-05" db="EMBL/GenBank/DDBJ databases">
        <authorList>
            <person name="Lanie J.A."/>
            <person name="Ng W.-L."/>
            <person name="Kazmierczak K.M."/>
            <person name="Andrzejewski T.M."/>
            <person name="Davidsen T.M."/>
            <person name="Wayne K.J."/>
            <person name="Tettelin H."/>
            <person name="Glass J.I."/>
            <person name="Rusch D."/>
            <person name="Podicherti R."/>
            <person name="Tsui H.-C.T."/>
            <person name="Winkler M.E."/>
        </authorList>
    </citation>
    <scope>NUCLEOTIDE SEQUENCE</scope>
</reference>